<reference evidence="11 12" key="1">
    <citation type="submission" date="2014-06" db="EMBL/GenBank/DDBJ databases">
        <title>Draft genome sequence of Idiomarina sp. MCCC 1A10513.</title>
        <authorList>
            <person name="Du J."/>
            <person name="Lai Q."/>
            <person name="Shao Z."/>
        </authorList>
    </citation>
    <scope>NUCLEOTIDE SEQUENCE [LARGE SCALE GENOMIC DNA]</scope>
    <source>
        <strain evidence="11 12">MCCC 1A10513</strain>
    </source>
</reference>
<dbReference type="EC" id="3.1.3.7" evidence="9"/>
<evidence type="ECO:0000256" key="9">
    <source>
        <dbReference type="HAMAP-Rule" id="MF_02095"/>
    </source>
</evidence>
<dbReference type="PANTHER" id="PTHR43028:SF5">
    <property type="entry name" value="3'(2'),5'-BISPHOSPHATE NUCLEOTIDASE 1"/>
    <property type="match status" value="1"/>
</dbReference>
<feature type="binding site" evidence="10">
    <location>
        <position position="100"/>
    </location>
    <ligand>
        <name>Mg(2+)</name>
        <dbReference type="ChEBI" id="CHEBI:18420"/>
        <label>1</label>
        <note>catalytic</note>
    </ligand>
</feature>
<evidence type="ECO:0000256" key="1">
    <source>
        <dbReference type="ARBA" id="ARBA00001625"/>
    </source>
</evidence>
<evidence type="ECO:0000256" key="2">
    <source>
        <dbReference type="ARBA" id="ARBA00005289"/>
    </source>
</evidence>
<evidence type="ECO:0000256" key="5">
    <source>
        <dbReference type="ARBA" id="ARBA00022723"/>
    </source>
</evidence>
<feature type="binding site" evidence="9">
    <location>
        <position position="77"/>
    </location>
    <ligand>
        <name>Mg(2+)</name>
        <dbReference type="ChEBI" id="CHEBI:18420"/>
        <label>1</label>
    </ligand>
</feature>
<dbReference type="GO" id="GO:0050427">
    <property type="term" value="P:3'-phosphoadenosine 5'-phosphosulfate metabolic process"/>
    <property type="evidence" value="ECO:0007669"/>
    <property type="project" value="TreeGrafter"/>
</dbReference>
<dbReference type="InterPro" id="IPR020550">
    <property type="entry name" value="Inositol_monophosphatase_CS"/>
</dbReference>
<feature type="binding site" evidence="9 10">
    <location>
        <position position="220"/>
    </location>
    <ligand>
        <name>Mg(2+)</name>
        <dbReference type="ChEBI" id="CHEBI:18420"/>
        <label>2</label>
    </ligand>
</feature>
<evidence type="ECO:0000313" key="12">
    <source>
        <dbReference type="Proteomes" id="UP000053718"/>
    </source>
</evidence>
<dbReference type="SUPFAM" id="SSF56655">
    <property type="entry name" value="Carbohydrate phosphatase"/>
    <property type="match status" value="1"/>
</dbReference>
<dbReference type="Gene3D" id="3.30.540.10">
    <property type="entry name" value="Fructose-1,6-Bisphosphatase, subunit A, domain 1"/>
    <property type="match status" value="1"/>
</dbReference>
<evidence type="ECO:0000256" key="6">
    <source>
        <dbReference type="ARBA" id="ARBA00022801"/>
    </source>
</evidence>
<comment type="similarity">
    <text evidence="2 9">Belongs to the inositol monophosphatase superfamily. CysQ family.</text>
</comment>
<feature type="binding site" evidence="9">
    <location>
        <position position="97"/>
    </location>
    <ligand>
        <name>Mg(2+)</name>
        <dbReference type="ChEBI" id="CHEBI:18420"/>
        <label>2</label>
    </ligand>
</feature>
<dbReference type="Pfam" id="PF00459">
    <property type="entry name" value="Inositol_P"/>
    <property type="match status" value="1"/>
</dbReference>
<evidence type="ECO:0000256" key="10">
    <source>
        <dbReference type="PIRSR" id="PIRSR600760-2"/>
    </source>
</evidence>
<evidence type="ECO:0000256" key="7">
    <source>
        <dbReference type="ARBA" id="ARBA00022842"/>
    </source>
</evidence>
<dbReference type="GO" id="GO:0005886">
    <property type="term" value="C:plasma membrane"/>
    <property type="evidence" value="ECO:0007669"/>
    <property type="project" value="UniProtKB-SubCell"/>
</dbReference>
<feature type="binding site" evidence="10">
    <location>
        <position position="77"/>
    </location>
    <ligand>
        <name>Mg(2+)</name>
        <dbReference type="ChEBI" id="CHEBI:18420"/>
        <label>1</label>
        <note>catalytic</note>
    </ligand>
</feature>
<dbReference type="STRING" id="1517416.IDAT_10390"/>
<comment type="subcellular location">
    <subcellularLocation>
        <location evidence="9">Cell inner membrane</location>
        <topology evidence="9">Peripheral membrane protein</topology>
        <orientation evidence="9">Cytoplasmic side</orientation>
    </subcellularLocation>
</comment>
<evidence type="ECO:0000313" key="11">
    <source>
        <dbReference type="EMBL" id="KFZ28230.1"/>
    </source>
</evidence>
<feature type="binding site" evidence="9">
    <location>
        <position position="100"/>
    </location>
    <ligand>
        <name>Mg(2+)</name>
        <dbReference type="ChEBI" id="CHEBI:18420"/>
        <label>2</label>
    </ligand>
</feature>
<dbReference type="GO" id="GO:0046854">
    <property type="term" value="P:phosphatidylinositol phosphate biosynthetic process"/>
    <property type="evidence" value="ECO:0007669"/>
    <property type="project" value="InterPro"/>
</dbReference>
<name>A0A094IKJ9_9GAMM</name>
<dbReference type="PROSITE" id="PS00629">
    <property type="entry name" value="IMP_1"/>
    <property type="match status" value="1"/>
</dbReference>
<dbReference type="InterPro" id="IPR020583">
    <property type="entry name" value="Inositol_monoP_metal-BS"/>
</dbReference>
<keyword evidence="4 9" id="KW-0997">Cell inner membrane</keyword>
<dbReference type="GO" id="GO:0008441">
    <property type="term" value="F:3'(2'),5'-bisphosphate nucleotidase activity"/>
    <property type="evidence" value="ECO:0007669"/>
    <property type="project" value="UniProtKB-UniRule"/>
</dbReference>
<dbReference type="Gene3D" id="3.40.190.80">
    <property type="match status" value="1"/>
</dbReference>
<feature type="binding site" evidence="9">
    <location>
        <position position="99"/>
    </location>
    <ligand>
        <name>Mg(2+)</name>
        <dbReference type="ChEBI" id="CHEBI:18420"/>
        <label>1</label>
    </ligand>
</feature>
<dbReference type="InterPro" id="IPR050725">
    <property type="entry name" value="CysQ/Inositol_MonoPase"/>
</dbReference>
<dbReference type="OrthoDB" id="9785695at2"/>
<protein>
    <recommendedName>
        <fullName evidence="9">3'(2'),5'-bisphosphate nucleotidase CysQ</fullName>
        <ecNumber evidence="9">3.1.3.7</ecNumber>
    </recommendedName>
    <alternativeName>
        <fullName evidence="9">3'(2'),5-bisphosphonucleoside 3'(2')-phosphohydrolase</fullName>
    </alternativeName>
    <alternativeName>
        <fullName evidence="9">3'-phosphoadenosine 5'-phosphate phosphatase</fullName>
        <shortName evidence="9">PAP phosphatase</shortName>
    </alternativeName>
</protein>
<keyword evidence="6 9" id="KW-0378">Hydrolase</keyword>
<comment type="function">
    <text evidence="9">Converts adenosine-3',5'-bisphosphate (PAP) to AMP.</text>
</comment>
<dbReference type="PANTHER" id="PTHR43028">
    <property type="entry name" value="3'(2'),5'-BISPHOSPHATE NUCLEOTIDASE 1"/>
    <property type="match status" value="1"/>
</dbReference>
<evidence type="ECO:0000256" key="3">
    <source>
        <dbReference type="ARBA" id="ARBA00022475"/>
    </source>
</evidence>
<comment type="catalytic activity">
    <reaction evidence="1 9">
        <text>adenosine 3',5'-bisphosphate + H2O = AMP + phosphate</text>
        <dbReference type="Rhea" id="RHEA:10040"/>
        <dbReference type="ChEBI" id="CHEBI:15377"/>
        <dbReference type="ChEBI" id="CHEBI:43474"/>
        <dbReference type="ChEBI" id="CHEBI:58343"/>
        <dbReference type="ChEBI" id="CHEBI:456215"/>
        <dbReference type="EC" id="3.1.3.7"/>
    </reaction>
</comment>
<keyword evidence="8 9" id="KW-0472">Membrane</keyword>
<comment type="cofactor">
    <cofactor evidence="9 10">
        <name>Mg(2+)</name>
        <dbReference type="ChEBI" id="CHEBI:18420"/>
    </cofactor>
</comment>
<dbReference type="PRINTS" id="PR00377">
    <property type="entry name" value="IMPHPHTASES"/>
</dbReference>
<comment type="caution">
    <text evidence="11">The sequence shown here is derived from an EMBL/GenBank/DDBJ whole genome shotgun (WGS) entry which is preliminary data.</text>
</comment>
<feature type="binding site" evidence="10">
    <location>
        <position position="97"/>
    </location>
    <ligand>
        <name>Mg(2+)</name>
        <dbReference type="ChEBI" id="CHEBI:18420"/>
        <label>1</label>
        <note>catalytic</note>
    </ligand>
</feature>
<dbReference type="eggNOG" id="COG1218">
    <property type="taxonomic scope" value="Bacteria"/>
</dbReference>
<dbReference type="RefSeq" id="WP_034733367.1">
    <property type="nucleotide sequence ID" value="NZ_JPIN01000011.1"/>
</dbReference>
<evidence type="ECO:0000256" key="8">
    <source>
        <dbReference type="ARBA" id="ARBA00023136"/>
    </source>
</evidence>
<feature type="binding site" evidence="10">
    <location>
        <position position="99"/>
    </location>
    <ligand>
        <name>Mg(2+)</name>
        <dbReference type="ChEBI" id="CHEBI:18420"/>
        <label>1</label>
        <note>catalytic</note>
    </ligand>
</feature>
<dbReference type="CDD" id="cd01638">
    <property type="entry name" value="CysQ"/>
    <property type="match status" value="1"/>
</dbReference>
<dbReference type="Proteomes" id="UP000053718">
    <property type="component" value="Unassembled WGS sequence"/>
</dbReference>
<accession>A0A094IKJ9</accession>
<dbReference type="NCBIfam" id="TIGR01331">
    <property type="entry name" value="bisphos_cysQ"/>
    <property type="match status" value="1"/>
</dbReference>
<dbReference type="InterPro" id="IPR006240">
    <property type="entry name" value="CysQ"/>
</dbReference>
<evidence type="ECO:0000256" key="4">
    <source>
        <dbReference type="ARBA" id="ARBA00022519"/>
    </source>
</evidence>
<feature type="binding site" evidence="9">
    <location>
        <position position="97"/>
    </location>
    <ligand>
        <name>Mg(2+)</name>
        <dbReference type="ChEBI" id="CHEBI:18420"/>
        <label>1</label>
    </ligand>
</feature>
<feature type="binding site" evidence="9">
    <location>
        <begin position="99"/>
        <end position="102"/>
    </location>
    <ligand>
        <name>substrate</name>
    </ligand>
</feature>
<organism evidence="11 12">
    <name type="scientific">Pseudidiomarina atlantica</name>
    <dbReference type="NCBI Taxonomy" id="1517416"/>
    <lineage>
        <taxon>Bacteria</taxon>
        <taxon>Pseudomonadati</taxon>
        <taxon>Pseudomonadota</taxon>
        <taxon>Gammaproteobacteria</taxon>
        <taxon>Alteromonadales</taxon>
        <taxon>Idiomarinaceae</taxon>
        <taxon>Pseudidiomarina</taxon>
    </lineage>
</organism>
<dbReference type="AlphaFoldDB" id="A0A094IKJ9"/>
<keyword evidence="5 9" id="KW-0479">Metal-binding</keyword>
<keyword evidence="7 9" id="KW-0460">Magnesium</keyword>
<sequence>MRVSRETLTEVEALAQAAGAAIMQIYHAPDFAARIQVQTKGDDSPLTEADLAAHHIITAGLQRLSDAQLSALPQLSEESADIPWRERRHWQTYWLIDPLDGTKEFIKRNGEFTVNIALIHKGQPLLGVVAAPALQTIYSGAREIGAYKDGTPIAARQDSAAPTLKVVGSRSHPSPDVQDYLDKLGKPYELVPMGSSLKLCLVAESKAHLYPRLGPTSEWDTAAAHAVALAAGAEVTTLDGEALRYNQKESLLNPWFLVR</sequence>
<dbReference type="EMBL" id="JPIN01000011">
    <property type="protein sequence ID" value="KFZ28230.1"/>
    <property type="molecule type" value="Genomic_DNA"/>
</dbReference>
<dbReference type="GO" id="GO:0000103">
    <property type="term" value="P:sulfate assimilation"/>
    <property type="evidence" value="ECO:0007669"/>
    <property type="project" value="TreeGrafter"/>
</dbReference>
<dbReference type="PROSITE" id="PS00630">
    <property type="entry name" value="IMP_2"/>
    <property type="match status" value="1"/>
</dbReference>
<dbReference type="FunFam" id="3.40.190.80:FF:000005">
    <property type="entry name" value="3'(2'),5'-bisphosphate nucleotidase CysQ"/>
    <property type="match status" value="1"/>
</dbReference>
<feature type="binding site" evidence="9">
    <location>
        <position position="220"/>
    </location>
    <ligand>
        <name>substrate</name>
    </ligand>
</feature>
<proteinExistence type="inferred from homology"/>
<feature type="binding site" evidence="9">
    <location>
        <position position="77"/>
    </location>
    <ligand>
        <name>substrate</name>
    </ligand>
</feature>
<dbReference type="InterPro" id="IPR000760">
    <property type="entry name" value="Inositol_monophosphatase-like"/>
</dbReference>
<keyword evidence="12" id="KW-1185">Reference proteome</keyword>
<dbReference type="HAMAP" id="MF_02095">
    <property type="entry name" value="CysQ"/>
    <property type="match status" value="1"/>
</dbReference>
<dbReference type="GO" id="GO:0000287">
    <property type="term" value="F:magnesium ion binding"/>
    <property type="evidence" value="ECO:0007669"/>
    <property type="project" value="UniProtKB-UniRule"/>
</dbReference>
<gene>
    <name evidence="9" type="primary">cysQ</name>
    <name evidence="11" type="ORF">IDAT_10390</name>
</gene>
<keyword evidence="3 9" id="KW-1003">Cell membrane</keyword>